<organism evidence="2 3">
    <name type="scientific">Sorangium cellulosum</name>
    <name type="common">Polyangium cellulosum</name>
    <dbReference type="NCBI Taxonomy" id="56"/>
    <lineage>
        <taxon>Bacteria</taxon>
        <taxon>Pseudomonadati</taxon>
        <taxon>Myxococcota</taxon>
        <taxon>Polyangia</taxon>
        <taxon>Polyangiales</taxon>
        <taxon>Polyangiaceae</taxon>
        <taxon>Sorangium</taxon>
    </lineage>
</organism>
<feature type="non-terminal residue" evidence="2">
    <location>
        <position position="1"/>
    </location>
</feature>
<feature type="region of interest" description="Disordered" evidence="1">
    <location>
        <begin position="1"/>
        <end position="37"/>
    </location>
</feature>
<accession>A0A150TNU3</accession>
<evidence type="ECO:0000313" key="2">
    <source>
        <dbReference type="EMBL" id="KYG06330.1"/>
    </source>
</evidence>
<dbReference type="Proteomes" id="UP000075502">
    <property type="component" value="Unassembled WGS sequence"/>
</dbReference>
<dbReference type="EMBL" id="JEME01001710">
    <property type="protein sequence ID" value="KYG06330.1"/>
    <property type="molecule type" value="Genomic_DNA"/>
</dbReference>
<proteinExistence type="predicted"/>
<dbReference type="AlphaFoldDB" id="A0A150TNU3"/>
<evidence type="ECO:0000313" key="3">
    <source>
        <dbReference type="Proteomes" id="UP000075502"/>
    </source>
</evidence>
<comment type="caution">
    <text evidence="2">The sequence shown here is derived from an EMBL/GenBank/DDBJ whole genome shotgun (WGS) entry which is preliminary data.</text>
</comment>
<evidence type="ECO:0000256" key="1">
    <source>
        <dbReference type="SAM" id="MobiDB-lite"/>
    </source>
</evidence>
<reference evidence="2 3" key="1">
    <citation type="submission" date="2014-02" db="EMBL/GenBank/DDBJ databases">
        <title>The small core and large imbalanced accessory genome model reveals a collaborative survival strategy of Sorangium cellulosum strains in nature.</title>
        <authorList>
            <person name="Han K."/>
            <person name="Peng R."/>
            <person name="Blom J."/>
            <person name="Li Y.-Z."/>
        </authorList>
    </citation>
    <scope>NUCLEOTIDE SEQUENCE [LARGE SCALE GENOMIC DNA]</scope>
    <source>
        <strain evidence="2 3">So0007-03</strain>
    </source>
</reference>
<sequence>KEREAKGDPRGGDAGAGGSGGGIGGAGGDAGAGGSGESRNLPDGAACTDDAMCAGSFCNREDLNGWPSGYCISSCEHTGGTCAGHGVCIETGSNGHLCYAACATSSDCRPGYACVPAADGALSCRPACTEDAQCPTRGRCNVSTGLCRIYEAICDDRADDDFDAAFDCDDDDCEGPCAAIAATCAATPPLPPEVAGDTSLGTNVFAAGCTGAGREDVYLFVPPEEQSGTLSVAIESDTDHGLYVRGACDDRTTELACAQLAAGGGAEPIEVVLSAGEPVTVVVDAHAPGEEGPYTLRSTFAPAICGDGAVSRPEQCDDPDAFGACAEDCSSVCEGAREAVLGVNTGDTRTGTIALRGSCSMPDTREDVYRFTPPADGKLTLALSSATDLTLSVRSSCPWASAELACEDAAQAGVGDAPAIETLALEVTGGAPLFIVVDGFWSQADAGPYTLDVSFAP</sequence>
<name>A0A150TNU3_SORCE</name>
<feature type="compositionally biased region" description="Gly residues" evidence="1">
    <location>
        <begin position="12"/>
        <end position="36"/>
    </location>
</feature>
<protein>
    <submittedName>
        <fullName evidence="2">Uncharacterized protein</fullName>
    </submittedName>
</protein>
<feature type="compositionally biased region" description="Basic and acidic residues" evidence="1">
    <location>
        <begin position="1"/>
        <end position="11"/>
    </location>
</feature>
<gene>
    <name evidence="2" type="ORF">BE21_35465</name>
</gene>